<name>T1KNX9_TETUR</name>
<organism evidence="2 3">
    <name type="scientific">Tetranychus urticae</name>
    <name type="common">Two-spotted spider mite</name>
    <dbReference type="NCBI Taxonomy" id="32264"/>
    <lineage>
        <taxon>Eukaryota</taxon>
        <taxon>Metazoa</taxon>
        <taxon>Ecdysozoa</taxon>
        <taxon>Arthropoda</taxon>
        <taxon>Chelicerata</taxon>
        <taxon>Arachnida</taxon>
        <taxon>Acari</taxon>
        <taxon>Acariformes</taxon>
        <taxon>Trombidiformes</taxon>
        <taxon>Prostigmata</taxon>
        <taxon>Eleutherengona</taxon>
        <taxon>Raphignathae</taxon>
        <taxon>Tetranychoidea</taxon>
        <taxon>Tetranychidae</taxon>
        <taxon>Tetranychus</taxon>
    </lineage>
</organism>
<proteinExistence type="predicted"/>
<keyword evidence="1" id="KW-0472">Membrane</keyword>
<feature type="transmembrane region" description="Helical" evidence="1">
    <location>
        <begin position="135"/>
        <end position="156"/>
    </location>
</feature>
<dbReference type="Proteomes" id="UP000015104">
    <property type="component" value="Unassembled WGS sequence"/>
</dbReference>
<reference evidence="2" key="2">
    <citation type="submission" date="2015-06" db="UniProtKB">
        <authorList>
            <consortium name="EnsemblMetazoa"/>
        </authorList>
    </citation>
    <scope>IDENTIFICATION</scope>
</reference>
<dbReference type="EMBL" id="CAEY01000278">
    <property type="status" value="NOT_ANNOTATED_CDS"/>
    <property type="molecule type" value="Genomic_DNA"/>
</dbReference>
<evidence type="ECO:0000313" key="2">
    <source>
        <dbReference type="EnsemblMetazoa" id="tetur16g02580.1"/>
    </source>
</evidence>
<evidence type="ECO:0000256" key="1">
    <source>
        <dbReference type="SAM" id="Phobius"/>
    </source>
</evidence>
<sequence>MVRKASNLESTIFNITIAAYDLLGYPIVEEVDDGYKLVGVYKVFWDSYAKFTRTRYTVKVPDEPIWGTWKEGVGYTDGILGMMQNNEANKVHFYVPIGTKDPPGVFTRVLKEETYHILSITAQTSIQNPTINGRCLFMLLACLTVAIFTMISGAAFNTNAITGTIGEQVNTLMDIVRLNKIPVFIDGESMYESFEGGIGKEFKAVHDQAKKFKMDKPVPVLEVAQQTLLTEDSCLNGVIILDIRSIKVTSKAIELICSEASKRRRFAFISPPFHTTAFLSLINPGNNESIGKELIRRDGSFASTILERGIGQDNKKIVDYNSKTAVKQVTTLFGLKTDWPIQDDSFQIRPLNFSNFALIFKLMIFLQVAILLGNVLYQIFNFLFRRVKWTMPASLV</sequence>
<reference evidence="3" key="1">
    <citation type="submission" date="2011-08" db="EMBL/GenBank/DDBJ databases">
        <authorList>
            <person name="Rombauts S."/>
        </authorList>
    </citation>
    <scope>NUCLEOTIDE SEQUENCE</scope>
    <source>
        <strain evidence="3">London</strain>
    </source>
</reference>
<keyword evidence="3" id="KW-1185">Reference proteome</keyword>
<dbReference type="EnsemblMetazoa" id="tetur16g02580.1">
    <property type="protein sequence ID" value="tetur16g02580.1"/>
    <property type="gene ID" value="tetur16g02580"/>
</dbReference>
<dbReference type="AlphaFoldDB" id="T1KNX9"/>
<evidence type="ECO:0000313" key="3">
    <source>
        <dbReference type="Proteomes" id="UP000015104"/>
    </source>
</evidence>
<protein>
    <recommendedName>
        <fullName evidence="4">Ionotropic glutamate receptor C-terminal domain-containing protein</fullName>
    </recommendedName>
</protein>
<keyword evidence="1" id="KW-1133">Transmembrane helix</keyword>
<evidence type="ECO:0008006" key="4">
    <source>
        <dbReference type="Google" id="ProtNLM"/>
    </source>
</evidence>
<keyword evidence="1" id="KW-0812">Transmembrane</keyword>
<feature type="transmembrane region" description="Helical" evidence="1">
    <location>
        <begin position="358"/>
        <end position="384"/>
    </location>
</feature>
<dbReference type="HOGENOM" id="CLU_689524_0_0_1"/>
<accession>T1KNX9</accession>